<evidence type="ECO:0000313" key="2">
    <source>
        <dbReference type="EMBL" id="BDZ37786.1"/>
    </source>
</evidence>
<proteinExistence type="predicted"/>
<sequence length="186" mass="19735">MIRMEEQLCDGERGAGGLLGQQRIDVLAAVCGARVTVRERRHGDAHLAAGCDAYRCGVPRYGRFLVGGALGLHAVDELHELRGALQVAEERLALAETGRRVAAQREEAEDSGIQKLPDQARGPRIGVADAGEMGEGLDVGVRADVAQHLQRAPAGGASGAIGDREEIGSGRRESVDRLVQRRCAGR</sequence>
<organism evidence="2 3">
    <name type="scientific">Microbacterium suwonense</name>
    <dbReference type="NCBI Taxonomy" id="683047"/>
    <lineage>
        <taxon>Bacteria</taxon>
        <taxon>Bacillati</taxon>
        <taxon>Actinomycetota</taxon>
        <taxon>Actinomycetes</taxon>
        <taxon>Micrococcales</taxon>
        <taxon>Microbacteriaceae</taxon>
        <taxon>Microbacterium</taxon>
    </lineage>
</organism>
<keyword evidence="3" id="KW-1185">Reference proteome</keyword>
<protein>
    <submittedName>
        <fullName evidence="2">Uncharacterized protein</fullName>
    </submittedName>
</protein>
<dbReference type="EMBL" id="AP027728">
    <property type="protein sequence ID" value="BDZ37786.1"/>
    <property type="molecule type" value="Genomic_DNA"/>
</dbReference>
<gene>
    <name evidence="2" type="ORF">GCM10025863_04000</name>
</gene>
<name>A0ABM8FQS5_9MICO</name>
<evidence type="ECO:0000313" key="3">
    <source>
        <dbReference type="Proteomes" id="UP001321543"/>
    </source>
</evidence>
<accession>A0ABM8FQS5</accession>
<reference evidence="3" key="1">
    <citation type="journal article" date="2019" name="Int. J. Syst. Evol. Microbiol.">
        <title>The Global Catalogue of Microorganisms (GCM) 10K type strain sequencing project: providing services to taxonomists for standard genome sequencing and annotation.</title>
        <authorList>
            <consortium name="The Broad Institute Genomics Platform"/>
            <consortium name="The Broad Institute Genome Sequencing Center for Infectious Disease"/>
            <person name="Wu L."/>
            <person name="Ma J."/>
        </authorList>
    </citation>
    <scope>NUCLEOTIDE SEQUENCE [LARGE SCALE GENOMIC DNA]</scope>
    <source>
        <strain evidence="3">NBRC 106310</strain>
    </source>
</reference>
<feature type="compositionally biased region" description="Basic and acidic residues" evidence="1">
    <location>
        <begin position="162"/>
        <end position="179"/>
    </location>
</feature>
<dbReference type="Proteomes" id="UP001321543">
    <property type="component" value="Chromosome"/>
</dbReference>
<feature type="region of interest" description="Disordered" evidence="1">
    <location>
        <begin position="150"/>
        <end position="186"/>
    </location>
</feature>
<evidence type="ECO:0000256" key="1">
    <source>
        <dbReference type="SAM" id="MobiDB-lite"/>
    </source>
</evidence>
<feature type="region of interest" description="Disordered" evidence="1">
    <location>
        <begin position="103"/>
        <end position="123"/>
    </location>
</feature>